<sequence>MLTQKGKYAIKALIYMAEEKRLGQDTGRSRWRARSLKILETILLELKRHGFVESQQGATGGYSLSNHHATLILLNSTGYLKAYCFNLLRS</sequence>
<comment type="caution">
    <text evidence="1">The sequence shown here is derived from an EMBL/GenBank/DDBJ whole genome shotgun (WGS) entry which is preliminary data.</text>
</comment>
<accession>A0A9D7SZQ6</accession>
<dbReference type="Proteomes" id="UP000808337">
    <property type="component" value="Unassembled WGS sequence"/>
</dbReference>
<gene>
    <name evidence="1" type="ORF">IPP15_19790</name>
</gene>
<dbReference type="Gene3D" id="1.10.10.10">
    <property type="entry name" value="Winged helix-like DNA-binding domain superfamily/Winged helix DNA-binding domain"/>
    <property type="match status" value="1"/>
</dbReference>
<name>A0A9D7SZQ6_9BACT</name>
<dbReference type="PROSITE" id="PS51197">
    <property type="entry name" value="HTH_RRF2_2"/>
    <property type="match status" value="1"/>
</dbReference>
<dbReference type="AlphaFoldDB" id="A0A9D7SZQ6"/>
<dbReference type="InterPro" id="IPR000944">
    <property type="entry name" value="Tscrpt_reg_Rrf2"/>
</dbReference>
<dbReference type="Pfam" id="PF02082">
    <property type="entry name" value="Rrf2"/>
    <property type="match status" value="1"/>
</dbReference>
<evidence type="ECO:0000313" key="1">
    <source>
        <dbReference type="EMBL" id="MBK9984575.1"/>
    </source>
</evidence>
<evidence type="ECO:0000313" key="2">
    <source>
        <dbReference type="Proteomes" id="UP000808337"/>
    </source>
</evidence>
<protein>
    <submittedName>
        <fullName evidence="1">Rrf2 family transcriptional regulator</fullName>
    </submittedName>
</protein>
<dbReference type="EMBL" id="JADKGY010000029">
    <property type="protein sequence ID" value="MBK9984575.1"/>
    <property type="molecule type" value="Genomic_DNA"/>
</dbReference>
<dbReference type="InterPro" id="IPR036390">
    <property type="entry name" value="WH_DNA-bd_sf"/>
</dbReference>
<dbReference type="SUPFAM" id="SSF46785">
    <property type="entry name" value="Winged helix' DNA-binding domain"/>
    <property type="match status" value="1"/>
</dbReference>
<proteinExistence type="predicted"/>
<dbReference type="InterPro" id="IPR036388">
    <property type="entry name" value="WH-like_DNA-bd_sf"/>
</dbReference>
<reference evidence="1 2" key="1">
    <citation type="submission" date="2020-10" db="EMBL/GenBank/DDBJ databases">
        <title>Connecting structure to function with the recovery of over 1000 high-quality activated sludge metagenome-assembled genomes encoding full-length rRNA genes using long-read sequencing.</title>
        <authorList>
            <person name="Singleton C.M."/>
            <person name="Petriglieri F."/>
            <person name="Kristensen J.M."/>
            <person name="Kirkegaard R.H."/>
            <person name="Michaelsen T.Y."/>
            <person name="Andersen M.H."/>
            <person name="Karst S.M."/>
            <person name="Dueholm M.S."/>
            <person name="Nielsen P.H."/>
            <person name="Albertsen M."/>
        </authorList>
    </citation>
    <scope>NUCLEOTIDE SEQUENCE [LARGE SCALE GENOMIC DNA]</scope>
    <source>
        <strain evidence="1">Ribe_18-Q3-R11-54_MAXAC.273</strain>
    </source>
</reference>
<organism evidence="1 2">
    <name type="scientific">Candidatus Opimibacter skivensis</name>
    <dbReference type="NCBI Taxonomy" id="2982028"/>
    <lineage>
        <taxon>Bacteria</taxon>
        <taxon>Pseudomonadati</taxon>
        <taxon>Bacteroidota</taxon>
        <taxon>Saprospiria</taxon>
        <taxon>Saprospirales</taxon>
        <taxon>Saprospiraceae</taxon>
        <taxon>Candidatus Opimibacter</taxon>
    </lineage>
</organism>